<dbReference type="GO" id="GO:0046983">
    <property type="term" value="F:protein dimerization activity"/>
    <property type="evidence" value="ECO:0007669"/>
    <property type="project" value="InterPro"/>
</dbReference>
<keyword evidence="2" id="KW-0804">Transcription</keyword>
<dbReference type="InterPro" id="IPR009025">
    <property type="entry name" value="RBP11-like_dimer"/>
</dbReference>
<dbReference type="Gene3D" id="3.30.1360.10">
    <property type="entry name" value="RNA polymerase, RBP11-like subunit"/>
    <property type="match status" value="1"/>
</dbReference>
<keyword evidence="5" id="KW-1185">Reference proteome</keyword>
<dbReference type="GO" id="GO:0006351">
    <property type="term" value="P:DNA-templated transcription"/>
    <property type="evidence" value="ECO:0007669"/>
    <property type="project" value="InterPro"/>
</dbReference>
<gene>
    <name evidence="4" type="ORF">NAPIS_ORF02115</name>
</gene>
<evidence type="ECO:0000259" key="3">
    <source>
        <dbReference type="Pfam" id="PF13656"/>
    </source>
</evidence>
<reference evidence="4 5" key="1">
    <citation type="journal article" date="2013" name="BMC Genomics">
        <title>Genome sequencing and comparative genomics of honey bee microsporidia, Nosema apis reveal novel insights into host-parasite interactions.</title>
        <authorList>
            <person name="Chen Yp."/>
            <person name="Pettis J.S."/>
            <person name="Zhao Y."/>
            <person name="Liu X."/>
            <person name="Tallon L.J."/>
            <person name="Sadzewicz L.D."/>
            <person name="Li R."/>
            <person name="Zheng H."/>
            <person name="Huang S."/>
            <person name="Zhang X."/>
            <person name="Hamilton M.C."/>
            <person name="Pernal S.F."/>
            <person name="Melathopoulos A.P."/>
            <person name="Yan X."/>
            <person name="Evans J.D."/>
        </authorList>
    </citation>
    <scope>NUCLEOTIDE SEQUENCE [LARGE SCALE GENOMIC DNA]</scope>
    <source>
        <strain evidence="4 5">BRL 01</strain>
    </source>
</reference>
<dbReference type="AlphaFoldDB" id="T0L6Q1"/>
<evidence type="ECO:0000256" key="1">
    <source>
        <dbReference type="ARBA" id="ARBA00022478"/>
    </source>
</evidence>
<dbReference type="OrthoDB" id="510325at2759"/>
<organism evidence="4 5">
    <name type="scientific">Vairimorpha apis BRL 01</name>
    <dbReference type="NCBI Taxonomy" id="1037528"/>
    <lineage>
        <taxon>Eukaryota</taxon>
        <taxon>Fungi</taxon>
        <taxon>Fungi incertae sedis</taxon>
        <taxon>Microsporidia</taxon>
        <taxon>Nosematidae</taxon>
        <taxon>Vairimorpha</taxon>
    </lineage>
</organism>
<dbReference type="EMBL" id="KE647306">
    <property type="protein sequence ID" value="EQB60338.1"/>
    <property type="molecule type" value="Genomic_DNA"/>
</dbReference>
<dbReference type="VEuPathDB" id="MicrosporidiaDB:NAPIS_ORF02115"/>
<name>T0L6Q1_9MICR</name>
<dbReference type="GO" id="GO:0055029">
    <property type="term" value="C:nuclear DNA-directed RNA polymerase complex"/>
    <property type="evidence" value="ECO:0007669"/>
    <property type="project" value="UniProtKB-ARBA"/>
</dbReference>
<dbReference type="Pfam" id="PF13656">
    <property type="entry name" value="RNA_pol_L_2"/>
    <property type="match status" value="1"/>
</dbReference>
<protein>
    <submittedName>
        <fullName evidence="4">Putative rna polymerase i and iii shared subunit rpc19</fullName>
    </submittedName>
</protein>
<keyword evidence="1" id="KW-0240">DNA-directed RNA polymerase</keyword>
<dbReference type="InterPro" id="IPR036603">
    <property type="entry name" value="RBP11-like"/>
</dbReference>
<dbReference type="HOGENOM" id="CLU_2813043_0_0_1"/>
<evidence type="ECO:0000313" key="5">
    <source>
        <dbReference type="Proteomes" id="UP000053780"/>
    </source>
</evidence>
<sequence length="67" mass="7802">MNYNTDTVDFCGYTIPHPSDNKVNLVIQMKNENDSVLDKMSDGISQMREIFVRIQFLFNNNNKNESI</sequence>
<evidence type="ECO:0000256" key="2">
    <source>
        <dbReference type="ARBA" id="ARBA00023163"/>
    </source>
</evidence>
<proteinExistence type="predicted"/>
<evidence type="ECO:0000313" key="4">
    <source>
        <dbReference type="EMBL" id="EQB60338.1"/>
    </source>
</evidence>
<accession>T0L6Q1</accession>
<dbReference type="Proteomes" id="UP000053780">
    <property type="component" value="Unassembled WGS sequence"/>
</dbReference>
<dbReference type="SUPFAM" id="SSF55257">
    <property type="entry name" value="RBP11-like subunits of RNA polymerase"/>
    <property type="match status" value="1"/>
</dbReference>
<feature type="domain" description="DNA-directed RNA polymerase RBP11-like dimerisation" evidence="3">
    <location>
        <begin position="5"/>
        <end position="51"/>
    </location>
</feature>